<sequence>MFSHPFMQHAFLAGTAVALAAGLVGYFLVLRAQVFTADALSHVAFTGALAALAAGLDARIGLFAVTIFVALGMGALGRRGRPDDVVIGGVFAWILGLGVFFLTLYTTTRSGSGNGSASVTVLFGSILGLSGSRAVVTAVIALVIGAVLLAIARPLLFASLDENVAAARGVPVRLLGFGFLVLVAGTAAESTQVVGALLILGLLAAPAGAAIRMTTRPLWALGLSAAIAVASVWIGLAAGYAIPKVPPSFAILAVAALTYLVTIAVGQLRHRRHVERRETDPANPQQPRIAALASSTALDEG</sequence>
<feature type="transmembrane region" description="Helical" evidence="8">
    <location>
        <begin position="248"/>
        <end position="268"/>
    </location>
</feature>
<feature type="transmembrane region" description="Helical" evidence="8">
    <location>
        <begin position="170"/>
        <end position="187"/>
    </location>
</feature>
<name>A0A8J3R216_9ACTN</name>
<evidence type="ECO:0000256" key="1">
    <source>
        <dbReference type="ARBA" id="ARBA00004141"/>
    </source>
</evidence>
<gene>
    <name evidence="9" type="ORF">Raf01_83700</name>
</gene>
<dbReference type="Proteomes" id="UP000642748">
    <property type="component" value="Unassembled WGS sequence"/>
</dbReference>
<evidence type="ECO:0000256" key="2">
    <source>
        <dbReference type="ARBA" id="ARBA00008034"/>
    </source>
</evidence>
<dbReference type="EMBL" id="BONZ01000090">
    <property type="protein sequence ID" value="GIH20198.1"/>
    <property type="molecule type" value="Genomic_DNA"/>
</dbReference>
<dbReference type="InterPro" id="IPR037294">
    <property type="entry name" value="ABC_BtuC-like"/>
</dbReference>
<proteinExistence type="inferred from homology"/>
<dbReference type="PANTHER" id="PTHR30477">
    <property type="entry name" value="ABC-TRANSPORTER METAL-BINDING PROTEIN"/>
    <property type="match status" value="1"/>
</dbReference>
<dbReference type="SUPFAM" id="SSF81345">
    <property type="entry name" value="ABC transporter involved in vitamin B12 uptake, BtuC"/>
    <property type="match status" value="1"/>
</dbReference>
<evidence type="ECO:0000256" key="6">
    <source>
        <dbReference type="RuleBase" id="RU003943"/>
    </source>
</evidence>
<dbReference type="GO" id="GO:0055085">
    <property type="term" value="P:transmembrane transport"/>
    <property type="evidence" value="ECO:0007669"/>
    <property type="project" value="InterPro"/>
</dbReference>
<dbReference type="InterPro" id="IPR001626">
    <property type="entry name" value="ABC_TroCD"/>
</dbReference>
<keyword evidence="4 8" id="KW-1133">Transmembrane helix</keyword>
<feature type="transmembrane region" description="Helical" evidence="8">
    <location>
        <begin position="60"/>
        <end position="78"/>
    </location>
</feature>
<feature type="transmembrane region" description="Helical" evidence="8">
    <location>
        <begin position="85"/>
        <end position="105"/>
    </location>
</feature>
<dbReference type="Pfam" id="PF00950">
    <property type="entry name" value="ABC-3"/>
    <property type="match status" value="1"/>
</dbReference>
<keyword evidence="3 6" id="KW-0812">Transmembrane</keyword>
<dbReference type="Gene3D" id="1.10.3470.10">
    <property type="entry name" value="ABC transporter involved in vitamin B12 uptake, BtuC"/>
    <property type="match status" value="1"/>
</dbReference>
<evidence type="ECO:0000313" key="10">
    <source>
        <dbReference type="Proteomes" id="UP000642748"/>
    </source>
</evidence>
<comment type="caution">
    <text evidence="9">The sequence shown here is derived from an EMBL/GenBank/DDBJ whole genome shotgun (WGS) entry which is preliminary data.</text>
</comment>
<evidence type="ECO:0000256" key="8">
    <source>
        <dbReference type="SAM" id="Phobius"/>
    </source>
</evidence>
<dbReference type="PANTHER" id="PTHR30477:SF0">
    <property type="entry name" value="METAL TRANSPORT SYSTEM MEMBRANE PROTEIN TM_0125-RELATED"/>
    <property type="match status" value="1"/>
</dbReference>
<dbReference type="AlphaFoldDB" id="A0A8J3R216"/>
<evidence type="ECO:0000313" key="9">
    <source>
        <dbReference type="EMBL" id="GIH20198.1"/>
    </source>
</evidence>
<keyword evidence="10" id="KW-1185">Reference proteome</keyword>
<dbReference type="GO" id="GO:0043190">
    <property type="term" value="C:ATP-binding cassette (ABC) transporter complex"/>
    <property type="evidence" value="ECO:0007669"/>
    <property type="project" value="InterPro"/>
</dbReference>
<protein>
    <submittedName>
        <fullName evidence="9">Zinc ABC transporter permease</fullName>
    </submittedName>
</protein>
<accession>A0A8J3R216</accession>
<keyword evidence="6" id="KW-0813">Transport</keyword>
<feature type="transmembrane region" description="Helical" evidence="8">
    <location>
        <begin position="35"/>
        <end position="54"/>
    </location>
</feature>
<feature type="region of interest" description="Disordered" evidence="7">
    <location>
        <begin position="274"/>
        <end position="301"/>
    </location>
</feature>
<comment type="subcellular location">
    <subcellularLocation>
        <location evidence="6">Cell membrane</location>
        <topology evidence="6">Multi-pass membrane protein</topology>
    </subcellularLocation>
    <subcellularLocation>
        <location evidence="1">Membrane</location>
        <topology evidence="1">Multi-pass membrane protein</topology>
    </subcellularLocation>
</comment>
<dbReference type="RefSeq" id="WP_203923623.1">
    <property type="nucleotide sequence ID" value="NZ_BONZ01000090.1"/>
</dbReference>
<feature type="transmembrane region" description="Helical" evidence="8">
    <location>
        <begin position="218"/>
        <end position="242"/>
    </location>
</feature>
<evidence type="ECO:0000256" key="5">
    <source>
        <dbReference type="ARBA" id="ARBA00023136"/>
    </source>
</evidence>
<evidence type="ECO:0000256" key="4">
    <source>
        <dbReference type="ARBA" id="ARBA00022989"/>
    </source>
</evidence>
<evidence type="ECO:0000256" key="3">
    <source>
        <dbReference type="ARBA" id="ARBA00022692"/>
    </source>
</evidence>
<comment type="similarity">
    <text evidence="2 6">Belongs to the ABC-3 integral membrane protein family.</text>
</comment>
<organism evidence="9 10">
    <name type="scientific">Rugosimonospora africana</name>
    <dbReference type="NCBI Taxonomy" id="556532"/>
    <lineage>
        <taxon>Bacteria</taxon>
        <taxon>Bacillati</taxon>
        <taxon>Actinomycetota</taxon>
        <taxon>Actinomycetes</taxon>
        <taxon>Micromonosporales</taxon>
        <taxon>Micromonosporaceae</taxon>
        <taxon>Rugosimonospora</taxon>
    </lineage>
</organism>
<feature type="transmembrane region" description="Helical" evidence="8">
    <location>
        <begin position="134"/>
        <end position="158"/>
    </location>
</feature>
<evidence type="ECO:0000256" key="7">
    <source>
        <dbReference type="SAM" id="MobiDB-lite"/>
    </source>
</evidence>
<feature type="transmembrane region" description="Helical" evidence="8">
    <location>
        <begin position="6"/>
        <end position="28"/>
    </location>
</feature>
<dbReference type="GO" id="GO:0010043">
    <property type="term" value="P:response to zinc ion"/>
    <property type="evidence" value="ECO:0007669"/>
    <property type="project" value="TreeGrafter"/>
</dbReference>
<reference evidence="9" key="1">
    <citation type="submission" date="2021-01" db="EMBL/GenBank/DDBJ databases">
        <title>Whole genome shotgun sequence of Rugosimonospora africana NBRC 104875.</title>
        <authorList>
            <person name="Komaki H."/>
            <person name="Tamura T."/>
        </authorList>
    </citation>
    <scope>NUCLEOTIDE SEQUENCE</scope>
    <source>
        <strain evidence="9">NBRC 104875</strain>
    </source>
</reference>
<keyword evidence="5 8" id="KW-0472">Membrane</keyword>
<feature type="transmembrane region" description="Helical" evidence="8">
    <location>
        <begin position="193"/>
        <end position="211"/>
    </location>
</feature>